<keyword evidence="5" id="KW-1185">Reference proteome</keyword>
<dbReference type="PANTHER" id="PTHR36925:SF1">
    <property type="entry name" value="COBALT-PRECORRIN-6A REDUCTASE"/>
    <property type="match status" value="1"/>
</dbReference>
<dbReference type="PROSITE" id="PS51014">
    <property type="entry name" value="COBK_CBIJ"/>
    <property type="match status" value="1"/>
</dbReference>
<dbReference type="NCBIfam" id="TIGR00715">
    <property type="entry name" value="precor6x_red"/>
    <property type="match status" value="1"/>
</dbReference>
<comment type="pathway">
    <text evidence="1">Cofactor biosynthesis; adenosylcobalamin biosynthesis.</text>
</comment>
<dbReference type="GO" id="GO:0009236">
    <property type="term" value="P:cobalamin biosynthetic process"/>
    <property type="evidence" value="ECO:0007669"/>
    <property type="project" value="UniProtKB-UniPathway"/>
</dbReference>
<sequence length="251" mass="28076">MILVFGGTSDSIKLMDGLLSKDYDAVISVATAYGKTFSRNFGDRVIQKRLNQVDMVEFIKKNSVELILDASHPFADIVSSNAIAAAESTHIPYVRFERPRLKYPKEVVRVSSIQEACLKALEVAGNIYLTTGSKSMKEYLDYLPVERVIARVLPVAEVIESMENLGLNAGQIHAIKGPFTMELNKELYKMSEATSMITKESGQSGGVDTKIRAALESGIAVFLIERPYVEYPEQYHTINEVIERVDRLYEK</sequence>
<name>A0A347WM13_9LACT</name>
<dbReference type="PANTHER" id="PTHR36925">
    <property type="entry name" value="COBALT-PRECORRIN-6A REDUCTASE"/>
    <property type="match status" value="1"/>
</dbReference>
<dbReference type="AlphaFoldDB" id="A0A347WM13"/>
<keyword evidence="3" id="KW-0560">Oxidoreductase</keyword>
<dbReference type="OrthoDB" id="9780707at2"/>
<dbReference type="GO" id="GO:0016994">
    <property type="term" value="F:precorrin-6A reductase activity"/>
    <property type="evidence" value="ECO:0007669"/>
    <property type="project" value="InterPro"/>
</dbReference>
<dbReference type="KEGG" id="abae:CL176_08970"/>
<protein>
    <submittedName>
        <fullName evidence="4">Precorrin-6A reductase</fullName>
    </submittedName>
</protein>
<gene>
    <name evidence="4" type="primary">cobK</name>
    <name evidence="4" type="ORF">CL176_08970</name>
</gene>
<evidence type="ECO:0000256" key="3">
    <source>
        <dbReference type="ARBA" id="ARBA00023002"/>
    </source>
</evidence>
<reference evidence="4 5" key="1">
    <citation type="submission" date="2017-09" db="EMBL/GenBank/DDBJ databases">
        <title>Complete genome sequence of Oxytococcus suis strain ZY16052.</title>
        <authorList>
            <person name="Li F."/>
        </authorList>
    </citation>
    <scope>NUCLEOTIDE SEQUENCE [LARGE SCALE GENOMIC DNA]</scope>
    <source>
        <strain evidence="4 5">ZY16052</strain>
    </source>
</reference>
<evidence type="ECO:0000313" key="4">
    <source>
        <dbReference type="EMBL" id="AXY26120.1"/>
    </source>
</evidence>
<dbReference type="Proteomes" id="UP000263232">
    <property type="component" value="Chromosome"/>
</dbReference>
<dbReference type="Pfam" id="PF02571">
    <property type="entry name" value="CbiJ"/>
    <property type="match status" value="1"/>
</dbReference>
<dbReference type="UniPathway" id="UPA00148"/>
<dbReference type="EMBL" id="CP023434">
    <property type="protein sequence ID" value="AXY26120.1"/>
    <property type="molecule type" value="Genomic_DNA"/>
</dbReference>
<dbReference type="RefSeq" id="WP_118991016.1">
    <property type="nucleotide sequence ID" value="NZ_CP023434.1"/>
</dbReference>
<evidence type="ECO:0000256" key="1">
    <source>
        <dbReference type="ARBA" id="ARBA00004953"/>
    </source>
</evidence>
<evidence type="ECO:0000256" key="2">
    <source>
        <dbReference type="ARBA" id="ARBA00022573"/>
    </source>
</evidence>
<proteinExistence type="predicted"/>
<organism evidence="4 5">
    <name type="scientific">Suicoccus acidiformans</name>
    <dbReference type="NCBI Taxonomy" id="2036206"/>
    <lineage>
        <taxon>Bacteria</taxon>
        <taxon>Bacillati</taxon>
        <taxon>Bacillota</taxon>
        <taxon>Bacilli</taxon>
        <taxon>Lactobacillales</taxon>
        <taxon>Aerococcaceae</taxon>
        <taxon>Suicoccus</taxon>
    </lineage>
</organism>
<dbReference type="InterPro" id="IPR003723">
    <property type="entry name" value="Precorrin-6x_reduct"/>
</dbReference>
<accession>A0A347WM13</accession>
<evidence type="ECO:0000313" key="5">
    <source>
        <dbReference type="Proteomes" id="UP000263232"/>
    </source>
</evidence>
<keyword evidence="2" id="KW-0169">Cobalamin biosynthesis</keyword>